<name>A0A1X1TC36_9MYCO</name>
<evidence type="ECO:0000313" key="2">
    <source>
        <dbReference type="Proteomes" id="UP000193564"/>
    </source>
</evidence>
<reference evidence="1 2" key="1">
    <citation type="submission" date="2016-01" db="EMBL/GenBank/DDBJ databases">
        <title>The new phylogeny of the genus Mycobacterium.</title>
        <authorList>
            <person name="Tarcisio F."/>
            <person name="Conor M."/>
            <person name="Antonella G."/>
            <person name="Elisabetta G."/>
            <person name="Giulia F.S."/>
            <person name="Sara T."/>
            <person name="Anna F."/>
            <person name="Clotilde B."/>
            <person name="Roberto B."/>
            <person name="Veronica D.S."/>
            <person name="Fabio R."/>
            <person name="Monica P."/>
            <person name="Olivier J."/>
            <person name="Enrico T."/>
            <person name="Nicola S."/>
        </authorList>
    </citation>
    <scope>NUCLEOTIDE SEQUENCE [LARGE SCALE GENOMIC DNA]</scope>
    <source>
        <strain evidence="1 2">DSM 44339</strain>
    </source>
</reference>
<dbReference type="STRING" id="126673.AWC01_00190"/>
<comment type="caution">
    <text evidence="1">The sequence shown here is derived from an EMBL/GenBank/DDBJ whole genome shotgun (WGS) entry which is preliminary data.</text>
</comment>
<sequence length="230" mass="26862">MSEGVAMTGWCDQLRTWVHERTRPHTTGSVSEPVTDEQVRAAWEPLSPVTAHSWRINPLLDWPLQPYAGMSKVWLWSRFVDWSADREDDWIALDERGTGPPRRSRMDAATMEMLTDAQADERHTRMLAWWSHNQEPHLRPTDQAAAVSVWLWRNRLRDQAVDVYARIWRKVCDRRESESRLPWPADGALRGFRRAAYRDWDDDDQSAFDALFTERHVTPDIDEGLGELTP</sequence>
<gene>
    <name evidence="1" type="ORF">AWC01_00190</name>
</gene>
<dbReference type="OrthoDB" id="4769291at2"/>
<evidence type="ECO:0000313" key="1">
    <source>
        <dbReference type="EMBL" id="ORV42150.1"/>
    </source>
</evidence>
<dbReference type="AlphaFoldDB" id="A0A1X1TC36"/>
<keyword evidence="2" id="KW-1185">Reference proteome</keyword>
<organism evidence="1 2">
    <name type="scientific">Mycolicibacterium doricum</name>
    <dbReference type="NCBI Taxonomy" id="126673"/>
    <lineage>
        <taxon>Bacteria</taxon>
        <taxon>Bacillati</taxon>
        <taxon>Actinomycetota</taxon>
        <taxon>Actinomycetes</taxon>
        <taxon>Mycobacteriales</taxon>
        <taxon>Mycobacteriaceae</taxon>
        <taxon>Mycolicibacterium</taxon>
    </lineage>
</organism>
<dbReference type="Proteomes" id="UP000193564">
    <property type="component" value="Unassembled WGS sequence"/>
</dbReference>
<protein>
    <submittedName>
        <fullName evidence="1">Uncharacterized protein</fullName>
    </submittedName>
</protein>
<proteinExistence type="predicted"/>
<accession>A0A1X1TC36</accession>
<dbReference type="RefSeq" id="WP_085189992.1">
    <property type="nucleotide sequence ID" value="NZ_AP022605.1"/>
</dbReference>
<dbReference type="EMBL" id="LQOS01000023">
    <property type="protein sequence ID" value="ORV42150.1"/>
    <property type="molecule type" value="Genomic_DNA"/>
</dbReference>